<keyword evidence="7 8" id="KW-0067">ATP-binding</keyword>
<name>F4PVV4_CACFS</name>
<evidence type="ECO:0000256" key="3">
    <source>
        <dbReference type="ARBA" id="ARBA00022553"/>
    </source>
</evidence>
<dbReference type="InterPro" id="IPR017441">
    <property type="entry name" value="Protein_kinase_ATP_BS"/>
</dbReference>
<dbReference type="Proteomes" id="UP000007797">
    <property type="component" value="Unassembled WGS sequence"/>
</dbReference>
<keyword evidence="2 9" id="KW-0723">Serine/threonine-protein kinase</keyword>
<dbReference type="Pfam" id="PF00069">
    <property type="entry name" value="Pkinase"/>
    <property type="match status" value="1"/>
</dbReference>
<dbReference type="KEGG" id="dfa:DFA_07238"/>
<dbReference type="InterPro" id="IPR000719">
    <property type="entry name" value="Prot_kinase_dom"/>
</dbReference>
<dbReference type="PROSITE" id="PS00108">
    <property type="entry name" value="PROTEIN_KINASE_ST"/>
    <property type="match status" value="1"/>
</dbReference>
<evidence type="ECO:0000256" key="1">
    <source>
        <dbReference type="ARBA" id="ARBA00006485"/>
    </source>
</evidence>
<dbReference type="OrthoDB" id="2158884at2759"/>
<reference evidence="13" key="1">
    <citation type="journal article" date="2011" name="Genome Res.">
        <title>Phylogeny-wide analysis of social amoeba genomes highlights ancient origins for complex intercellular communication.</title>
        <authorList>
            <person name="Heidel A.J."/>
            <person name="Lawal H.M."/>
            <person name="Felder M."/>
            <person name="Schilde C."/>
            <person name="Helps N.R."/>
            <person name="Tunggal B."/>
            <person name="Rivero F."/>
            <person name="John U."/>
            <person name="Schleicher M."/>
            <person name="Eichinger L."/>
            <person name="Platzer M."/>
            <person name="Noegel A.A."/>
            <person name="Schaap P."/>
            <person name="Gloeckner G."/>
        </authorList>
    </citation>
    <scope>NUCLEOTIDE SEQUENCE [LARGE SCALE GENOMIC DNA]</scope>
    <source>
        <strain evidence="13">SH3</strain>
    </source>
</reference>
<evidence type="ECO:0000256" key="10">
    <source>
        <dbReference type="SAM" id="MobiDB-lite"/>
    </source>
</evidence>
<feature type="region of interest" description="Disordered" evidence="10">
    <location>
        <begin position="462"/>
        <end position="484"/>
    </location>
</feature>
<dbReference type="PROSITE" id="PS50011">
    <property type="entry name" value="PROTEIN_KINASE_DOM"/>
    <property type="match status" value="1"/>
</dbReference>
<dbReference type="OMA" id="RDELICV"/>
<evidence type="ECO:0000256" key="9">
    <source>
        <dbReference type="RuleBase" id="RU000304"/>
    </source>
</evidence>
<dbReference type="Gene3D" id="3.30.200.20">
    <property type="entry name" value="Phosphorylase Kinase, domain 1"/>
    <property type="match status" value="1"/>
</dbReference>
<comment type="similarity">
    <text evidence="1">Belongs to the protein kinase superfamily. CMGC Ser/Thr protein kinase family. CDC2/CDKX subfamily.</text>
</comment>
<evidence type="ECO:0000256" key="6">
    <source>
        <dbReference type="ARBA" id="ARBA00022777"/>
    </source>
</evidence>
<keyword evidence="6" id="KW-0418">Kinase</keyword>
<proteinExistence type="inferred from homology"/>
<dbReference type="AlphaFoldDB" id="F4PVV4"/>
<dbReference type="Gene3D" id="1.10.510.10">
    <property type="entry name" value="Transferase(Phosphotransferase) domain 1"/>
    <property type="match status" value="1"/>
</dbReference>
<dbReference type="SUPFAM" id="SSF56112">
    <property type="entry name" value="Protein kinase-like (PK-like)"/>
    <property type="match status" value="1"/>
</dbReference>
<keyword evidence="5 8" id="KW-0547">Nucleotide-binding</keyword>
<dbReference type="GeneID" id="14872455"/>
<evidence type="ECO:0000256" key="5">
    <source>
        <dbReference type="ARBA" id="ARBA00022741"/>
    </source>
</evidence>
<dbReference type="STRING" id="1054147.F4PVV4"/>
<feature type="compositionally biased region" description="Low complexity" evidence="10">
    <location>
        <begin position="358"/>
        <end position="420"/>
    </location>
</feature>
<keyword evidence="4" id="KW-0808">Transferase</keyword>
<evidence type="ECO:0000313" key="12">
    <source>
        <dbReference type="EMBL" id="EGG20118.1"/>
    </source>
</evidence>
<keyword evidence="3" id="KW-0597">Phosphoprotein</keyword>
<dbReference type="PROSITE" id="PS00107">
    <property type="entry name" value="PROTEIN_KINASE_ATP"/>
    <property type="match status" value="1"/>
</dbReference>
<feature type="domain" description="Protein kinase" evidence="11">
    <location>
        <begin position="4"/>
        <end position="283"/>
    </location>
</feature>
<keyword evidence="13" id="KW-1185">Reference proteome</keyword>
<dbReference type="SMART" id="SM00220">
    <property type="entry name" value="S_TKc"/>
    <property type="match status" value="1"/>
</dbReference>
<dbReference type="RefSeq" id="XP_004367101.1">
    <property type="nucleotide sequence ID" value="XM_004367044.1"/>
</dbReference>
<dbReference type="InterPro" id="IPR050117">
    <property type="entry name" value="MAPK"/>
</dbReference>
<evidence type="ECO:0000256" key="4">
    <source>
        <dbReference type="ARBA" id="ARBA00022679"/>
    </source>
</evidence>
<dbReference type="FunFam" id="1.10.510.10:FF:000104">
    <property type="entry name" value="serine/threonine-protein kinase MAK isoform X1"/>
    <property type="match status" value="1"/>
</dbReference>
<dbReference type="CDD" id="cd07830">
    <property type="entry name" value="STKc_MAK_like"/>
    <property type="match status" value="1"/>
</dbReference>
<feature type="compositionally biased region" description="Low complexity" evidence="10">
    <location>
        <begin position="311"/>
        <end position="345"/>
    </location>
</feature>
<feature type="binding site" evidence="8">
    <location>
        <position position="33"/>
    </location>
    <ligand>
        <name>ATP</name>
        <dbReference type="ChEBI" id="CHEBI:30616"/>
    </ligand>
</feature>
<dbReference type="GO" id="GO:0004674">
    <property type="term" value="F:protein serine/threonine kinase activity"/>
    <property type="evidence" value="ECO:0007669"/>
    <property type="project" value="UniProtKB-KW"/>
</dbReference>
<evidence type="ECO:0000259" key="11">
    <source>
        <dbReference type="PROSITE" id="PS50011"/>
    </source>
</evidence>
<dbReference type="GO" id="GO:0005524">
    <property type="term" value="F:ATP binding"/>
    <property type="evidence" value="ECO:0007669"/>
    <property type="project" value="UniProtKB-UniRule"/>
</dbReference>
<dbReference type="PANTHER" id="PTHR24055">
    <property type="entry name" value="MITOGEN-ACTIVATED PROTEIN KINASE"/>
    <property type="match status" value="1"/>
</dbReference>
<dbReference type="EMBL" id="GL883013">
    <property type="protein sequence ID" value="EGG20118.1"/>
    <property type="molecule type" value="Genomic_DNA"/>
</dbReference>
<dbReference type="FunFam" id="3.30.200.20:FF:000545">
    <property type="entry name" value="CMGC family protein kinase"/>
    <property type="match status" value="1"/>
</dbReference>
<evidence type="ECO:0000256" key="8">
    <source>
        <dbReference type="PROSITE-ProRule" id="PRU10141"/>
    </source>
</evidence>
<organism evidence="12 13">
    <name type="scientific">Cavenderia fasciculata</name>
    <name type="common">Slime mold</name>
    <name type="synonym">Dictyostelium fasciculatum</name>
    <dbReference type="NCBI Taxonomy" id="261658"/>
    <lineage>
        <taxon>Eukaryota</taxon>
        <taxon>Amoebozoa</taxon>
        <taxon>Evosea</taxon>
        <taxon>Eumycetozoa</taxon>
        <taxon>Dictyostelia</taxon>
        <taxon>Acytosteliales</taxon>
        <taxon>Cavenderiaceae</taxon>
        <taxon>Cavenderia</taxon>
    </lineage>
</organism>
<protein>
    <recommendedName>
        <fullName evidence="11">Protein kinase domain-containing protein</fullName>
    </recommendedName>
</protein>
<sequence>MDKYKILMKLGDGSFGDVVKAVNRESYEVVAIKRMKKAYKSWEECIQLGEINTLHNLNHPNIVKLKEVIRQNDELFFVFEYLDGNLYEKIKDRNKLLPESKIRNMVYQILQALAFMHERGYFHRDMKPENLLVLNDTVKIADFGLARKIDAKPPFSTYVSTRWYRAPEVLLHAQTYNSAIDIWAVGVIMAELYSLKPLFPGSSEIDQLFKIGNVLGPPTMSSWPDGIKLSTLKQFKFPNIGPIHLSTILPNANNDAIDLMYDLLRYDPIKRPTAIEALRHPYFRVSIPQSIVLNTNYSDIASQRIKQEYQNSFPNNNNNNNKNQVNHSISTSNNNNNSKLTPPSNRNINPYLRNARFSSSSSSSSTTSSSQSSLSSSPLSSPSTSHITTTTTTTNTTTISPPLQTTNNNNNNNNSILISHSRNNSGGKIILNQTKQLPPPILIPPILSNNNNIILQINPLNNNNSNPNNNPNNNNNGNNTPSKL</sequence>
<evidence type="ECO:0000256" key="7">
    <source>
        <dbReference type="ARBA" id="ARBA00022840"/>
    </source>
</evidence>
<dbReference type="InterPro" id="IPR008271">
    <property type="entry name" value="Ser/Thr_kinase_AS"/>
</dbReference>
<evidence type="ECO:0000313" key="13">
    <source>
        <dbReference type="Proteomes" id="UP000007797"/>
    </source>
</evidence>
<accession>F4PVV4</accession>
<evidence type="ECO:0000256" key="2">
    <source>
        <dbReference type="ARBA" id="ARBA00022527"/>
    </source>
</evidence>
<dbReference type="InterPro" id="IPR011009">
    <property type="entry name" value="Kinase-like_dom_sf"/>
</dbReference>
<gene>
    <name evidence="12" type="ORF">DFA_07238</name>
</gene>
<feature type="region of interest" description="Disordered" evidence="10">
    <location>
        <begin position="310"/>
        <end position="420"/>
    </location>
</feature>